<proteinExistence type="predicted"/>
<dbReference type="InterPro" id="IPR036396">
    <property type="entry name" value="Cyt_P450_sf"/>
</dbReference>
<dbReference type="AlphaFoldDB" id="A0A8S1BAM6"/>
<evidence type="ECO:0000313" key="2">
    <source>
        <dbReference type="EMBL" id="CAB3244163.1"/>
    </source>
</evidence>
<name>A0A8S1BAM6_ARCPL</name>
<dbReference type="GO" id="GO:0020037">
    <property type="term" value="F:heme binding"/>
    <property type="evidence" value="ECO:0007669"/>
    <property type="project" value="InterPro"/>
</dbReference>
<dbReference type="OrthoDB" id="1470350at2759"/>
<dbReference type="GO" id="GO:0005506">
    <property type="term" value="F:iron ion binding"/>
    <property type="evidence" value="ECO:0007669"/>
    <property type="project" value="InterPro"/>
</dbReference>
<comment type="caution">
    <text evidence="3">The sequence shown here is derived from an EMBL/GenBank/DDBJ whole genome shotgun (WGS) entry which is preliminary data.</text>
</comment>
<organism evidence="3 5">
    <name type="scientific">Arctia plantaginis</name>
    <name type="common">Wood tiger moth</name>
    <name type="synonym">Phalaena plantaginis</name>
    <dbReference type="NCBI Taxonomy" id="874455"/>
    <lineage>
        <taxon>Eukaryota</taxon>
        <taxon>Metazoa</taxon>
        <taxon>Ecdysozoa</taxon>
        <taxon>Arthropoda</taxon>
        <taxon>Hexapoda</taxon>
        <taxon>Insecta</taxon>
        <taxon>Pterygota</taxon>
        <taxon>Neoptera</taxon>
        <taxon>Endopterygota</taxon>
        <taxon>Lepidoptera</taxon>
        <taxon>Glossata</taxon>
        <taxon>Ditrysia</taxon>
        <taxon>Noctuoidea</taxon>
        <taxon>Erebidae</taxon>
        <taxon>Arctiinae</taxon>
        <taxon>Arctia</taxon>
    </lineage>
</organism>
<keyword evidence="1" id="KW-0560">Oxidoreductase</keyword>
<protein>
    <submittedName>
        <fullName evidence="3">Uncharacterized protein</fullName>
    </submittedName>
</protein>
<evidence type="ECO:0000313" key="4">
    <source>
        <dbReference type="Proteomes" id="UP000494106"/>
    </source>
</evidence>
<dbReference type="Proteomes" id="UP000494256">
    <property type="component" value="Unassembled WGS sequence"/>
</dbReference>
<dbReference type="EMBL" id="CADEBD010000393">
    <property type="protein sequence ID" value="CAB3253945.1"/>
    <property type="molecule type" value="Genomic_DNA"/>
</dbReference>
<dbReference type="Gene3D" id="1.10.630.10">
    <property type="entry name" value="Cytochrome P450"/>
    <property type="match status" value="1"/>
</dbReference>
<evidence type="ECO:0000313" key="5">
    <source>
        <dbReference type="Proteomes" id="UP000494256"/>
    </source>
</evidence>
<accession>A0A8S1BAM6</accession>
<keyword evidence="4" id="KW-1185">Reference proteome</keyword>
<dbReference type="EMBL" id="CADEBC010000520">
    <property type="protein sequence ID" value="CAB3244163.1"/>
    <property type="molecule type" value="Genomic_DNA"/>
</dbReference>
<dbReference type="SUPFAM" id="SSF48264">
    <property type="entry name" value="Cytochrome P450"/>
    <property type="match status" value="1"/>
</dbReference>
<keyword evidence="1" id="KW-0503">Monooxygenase</keyword>
<dbReference type="GO" id="GO:0004497">
    <property type="term" value="F:monooxygenase activity"/>
    <property type="evidence" value="ECO:0007669"/>
    <property type="project" value="UniProtKB-KW"/>
</dbReference>
<evidence type="ECO:0000256" key="1">
    <source>
        <dbReference type="ARBA" id="ARBA00023033"/>
    </source>
</evidence>
<sequence>MVMEERSRALVEKLKTMDGNEVNLLPYISDCTLCTICAHSFAENVIMERKKTWKAGEQTVIDEIGRLAMLDLLLEAESKQEIDLEGIREEVNTFMFERFAMLVMKCVLIGICRNFRLFPRVKGAKSLLLADILLRTTEPLFVKFVQR</sequence>
<dbReference type="Proteomes" id="UP000494106">
    <property type="component" value="Unassembled WGS sequence"/>
</dbReference>
<gene>
    <name evidence="3" type="ORF">APLA_LOCUS14503</name>
    <name evidence="2" type="ORF">APLA_LOCUS9833</name>
</gene>
<reference evidence="4 5" key="1">
    <citation type="submission" date="2020-04" db="EMBL/GenBank/DDBJ databases">
        <authorList>
            <person name="Wallbank WR R."/>
            <person name="Pardo Diaz C."/>
            <person name="Kozak K."/>
            <person name="Martin S."/>
            <person name="Jiggins C."/>
            <person name="Moest M."/>
            <person name="Warren A I."/>
            <person name="Byers J.R.P. K."/>
            <person name="Montejo-Kovacevich G."/>
            <person name="Yen C E."/>
        </authorList>
    </citation>
    <scope>NUCLEOTIDE SEQUENCE [LARGE SCALE GENOMIC DNA]</scope>
</reference>
<dbReference type="GO" id="GO:0016705">
    <property type="term" value="F:oxidoreductase activity, acting on paired donors, with incorporation or reduction of molecular oxygen"/>
    <property type="evidence" value="ECO:0007669"/>
    <property type="project" value="InterPro"/>
</dbReference>
<evidence type="ECO:0000313" key="3">
    <source>
        <dbReference type="EMBL" id="CAB3253945.1"/>
    </source>
</evidence>